<evidence type="ECO:0000313" key="3">
    <source>
        <dbReference type="Proteomes" id="UP001151532"/>
    </source>
</evidence>
<dbReference type="Proteomes" id="UP001151532">
    <property type="component" value="Chromosome 14"/>
</dbReference>
<gene>
    <name evidence="2" type="ORF">OIU79_020008</name>
</gene>
<feature type="compositionally biased region" description="Polar residues" evidence="1">
    <location>
        <begin position="63"/>
        <end position="83"/>
    </location>
</feature>
<proteinExistence type="predicted"/>
<name>A0A9Q0P2J0_SALPP</name>
<keyword evidence="3" id="KW-1185">Reference proteome</keyword>
<comment type="caution">
    <text evidence="2">The sequence shown here is derived from an EMBL/GenBank/DDBJ whole genome shotgun (WGS) entry which is preliminary data.</text>
</comment>
<feature type="compositionally biased region" description="Low complexity" evidence="1">
    <location>
        <begin position="1"/>
        <end position="18"/>
    </location>
</feature>
<evidence type="ECO:0000313" key="2">
    <source>
        <dbReference type="EMBL" id="KAJ6680406.1"/>
    </source>
</evidence>
<protein>
    <submittedName>
        <fullName evidence="2">Uncharacterized protein</fullName>
    </submittedName>
</protein>
<evidence type="ECO:0000256" key="1">
    <source>
        <dbReference type="SAM" id="MobiDB-lite"/>
    </source>
</evidence>
<feature type="region of interest" description="Disordered" evidence="1">
    <location>
        <begin position="47"/>
        <end position="103"/>
    </location>
</feature>
<dbReference type="EMBL" id="JAPFFK010000020">
    <property type="protein sequence ID" value="KAJ6680406.1"/>
    <property type="molecule type" value="Genomic_DNA"/>
</dbReference>
<dbReference type="AlphaFoldDB" id="A0A9Q0P2J0"/>
<reference evidence="2" key="2">
    <citation type="journal article" date="2023" name="Int. J. Mol. Sci.">
        <title>De Novo Assembly and Annotation of 11 Diverse Shrub Willow (Salix) Genomes Reveals Novel Gene Organization in Sex-Linked Regions.</title>
        <authorList>
            <person name="Hyden B."/>
            <person name="Feng K."/>
            <person name="Yates T.B."/>
            <person name="Jawdy S."/>
            <person name="Cereghino C."/>
            <person name="Smart L.B."/>
            <person name="Muchero W."/>
        </authorList>
    </citation>
    <scope>NUCLEOTIDE SEQUENCE</scope>
    <source>
        <tissue evidence="2">Shoot tip</tissue>
    </source>
</reference>
<reference evidence="2" key="1">
    <citation type="submission" date="2022-11" db="EMBL/GenBank/DDBJ databases">
        <authorList>
            <person name="Hyden B.L."/>
            <person name="Feng K."/>
            <person name="Yates T."/>
            <person name="Jawdy S."/>
            <person name="Smart L.B."/>
            <person name="Muchero W."/>
        </authorList>
    </citation>
    <scope>NUCLEOTIDE SEQUENCE</scope>
    <source>
        <tissue evidence="2">Shoot tip</tissue>
    </source>
</reference>
<feature type="region of interest" description="Disordered" evidence="1">
    <location>
        <begin position="1"/>
        <end position="31"/>
    </location>
</feature>
<accession>A0A9Q0P2J0</accession>
<sequence length="140" mass="14712">MYQQQQQPPSSSSSPQKSNLPSGLTRYGSAPGSFLTRAVDSVVGADRELSGSGSTSLLRRQQHFSGDSSSLTSEPTCKVSSSSCDRKAPKSGGGGLQRSNGLNEIAHGAGSLVRQRSSPAGFLSHLANENGKYNCIYIYI</sequence>
<dbReference type="OrthoDB" id="1821945at2759"/>
<organism evidence="2 3">
    <name type="scientific">Salix purpurea</name>
    <name type="common">Purple osier willow</name>
    <dbReference type="NCBI Taxonomy" id="77065"/>
    <lineage>
        <taxon>Eukaryota</taxon>
        <taxon>Viridiplantae</taxon>
        <taxon>Streptophyta</taxon>
        <taxon>Embryophyta</taxon>
        <taxon>Tracheophyta</taxon>
        <taxon>Spermatophyta</taxon>
        <taxon>Magnoliopsida</taxon>
        <taxon>eudicotyledons</taxon>
        <taxon>Gunneridae</taxon>
        <taxon>Pentapetalae</taxon>
        <taxon>rosids</taxon>
        <taxon>fabids</taxon>
        <taxon>Malpighiales</taxon>
        <taxon>Salicaceae</taxon>
        <taxon>Saliceae</taxon>
        <taxon>Salix</taxon>
    </lineage>
</organism>